<feature type="region of interest" description="Disordered" evidence="1">
    <location>
        <begin position="162"/>
        <end position="181"/>
    </location>
</feature>
<keyword evidence="2" id="KW-0812">Transmembrane</keyword>
<protein>
    <submittedName>
        <fullName evidence="3">Uncharacterized protein</fullName>
    </submittedName>
</protein>
<accession>A0AAE0SHR5</accession>
<feature type="region of interest" description="Disordered" evidence="1">
    <location>
        <begin position="1"/>
        <end position="20"/>
    </location>
</feature>
<evidence type="ECO:0000256" key="1">
    <source>
        <dbReference type="SAM" id="MobiDB-lite"/>
    </source>
</evidence>
<organism evidence="3 4">
    <name type="scientific">Potamilus streckersoni</name>
    <dbReference type="NCBI Taxonomy" id="2493646"/>
    <lineage>
        <taxon>Eukaryota</taxon>
        <taxon>Metazoa</taxon>
        <taxon>Spiralia</taxon>
        <taxon>Lophotrochozoa</taxon>
        <taxon>Mollusca</taxon>
        <taxon>Bivalvia</taxon>
        <taxon>Autobranchia</taxon>
        <taxon>Heteroconchia</taxon>
        <taxon>Palaeoheterodonta</taxon>
        <taxon>Unionida</taxon>
        <taxon>Unionoidea</taxon>
        <taxon>Unionidae</taxon>
        <taxon>Ambleminae</taxon>
        <taxon>Lampsilini</taxon>
        <taxon>Potamilus</taxon>
    </lineage>
</organism>
<feature type="compositionally biased region" description="Polar residues" evidence="1">
    <location>
        <begin position="123"/>
        <end position="132"/>
    </location>
</feature>
<sequence>MNSTGSSGVATATRGEHKDSTKSTLYIGIGVVTGIAVIAIIIAIVLVCNRRRKRQRHGSSKRHLITTRGFSVLEHRRGQGHIDSTNEFEVYTNVQHPSRSSENSDSSPRTSVPKKPDRKRINSKSVGNNQYENVHLVRSDGSAVRKSASMDSNIPYIDRTLEKDLDDVFHPADKSAINDKQ</sequence>
<evidence type="ECO:0000313" key="3">
    <source>
        <dbReference type="EMBL" id="KAK3592236.1"/>
    </source>
</evidence>
<dbReference type="EMBL" id="JAEAOA010000346">
    <property type="protein sequence ID" value="KAK3592236.1"/>
    <property type="molecule type" value="Genomic_DNA"/>
</dbReference>
<feature type="transmembrane region" description="Helical" evidence="2">
    <location>
        <begin position="25"/>
        <end position="48"/>
    </location>
</feature>
<reference evidence="3" key="3">
    <citation type="submission" date="2023-05" db="EMBL/GenBank/DDBJ databases">
        <authorList>
            <person name="Smith C.H."/>
        </authorList>
    </citation>
    <scope>NUCLEOTIDE SEQUENCE</scope>
    <source>
        <strain evidence="3">CHS0354</strain>
        <tissue evidence="3">Mantle</tissue>
    </source>
</reference>
<feature type="region of interest" description="Disordered" evidence="1">
    <location>
        <begin position="94"/>
        <end position="154"/>
    </location>
</feature>
<name>A0AAE0SHR5_9BIVA</name>
<evidence type="ECO:0000313" key="4">
    <source>
        <dbReference type="Proteomes" id="UP001195483"/>
    </source>
</evidence>
<reference evidence="3" key="1">
    <citation type="journal article" date="2021" name="Genome Biol. Evol.">
        <title>A High-Quality Reference Genome for a Parasitic Bivalve with Doubly Uniparental Inheritance (Bivalvia: Unionida).</title>
        <authorList>
            <person name="Smith C.H."/>
        </authorList>
    </citation>
    <scope>NUCLEOTIDE SEQUENCE</scope>
    <source>
        <strain evidence="3">CHS0354</strain>
    </source>
</reference>
<comment type="caution">
    <text evidence="3">The sequence shown here is derived from an EMBL/GenBank/DDBJ whole genome shotgun (WGS) entry which is preliminary data.</text>
</comment>
<feature type="compositionally biased region" description="Polar residues" evidence="1">
    <location>
        <begin position="1"/>
        <end position="10"/>
    </location>
</feature>
<evidence type="ECO:0000256" key="2">
    <source>
        <dbReference type="SAM" id="Phobius"/>
    </source>
</evidence>
<proteinExistence type="predicted"/>
<gene>
    <name evidence="3" type="ORF">CHS0354_004692</name>
</gene>
<keyword evidence="2" id="KW-0472">Membrane</keyword>
<dbReference type="Proteomes" id="UP001195483">
    <property type="component" value="Unassembled WGS sequence"/>
</dbReference>
<feature type="compositionally biased region" description="Low complexity" evidence="1">
    <location>
        <begin position="97"/>
        <end position="111"/>
    </location>
</feature>
<dbReference type="AlphaFoldDB" id="A0AAE0SHR5"/>
<reference evidence="3" key="2">
    <citation type="journal article" date="2021" name="Genome Biol. Evol.">
        <title>Developing a high-quality reference genome for a parasitic bivalve with doubly uniparental inheritance (Bivalvia: Unionida).</title>
        <authorList>
            <person name="Smith C.H."/>
        </authorList>
    </citation>
    <scope>NUCLEOTIDE SEQUENCE</scope>
    <source>
        <strain evidence="3">CHS0354</strain>
        <tissue evidence="3">Mantle</tissue>
    </source>
</reference>
<keyword evidence="2" id="KW-1133">Transmembrane helix</keyword>
<keyword evidence="4" id="KW-1185">Reference proteome</keyword>